<dbReference type="EMBL" id="JBHMAR010000001">
    <property type="protein sequence ID" value="MFB9733554.1"/>
    <property type="molecule type" value="Genomic_DNA"/>
</dbReference>
<feature type="transmembrane region" description="Helical" evidence="7">
    <location>
        <begin position="239"/>
        <end position="259"/>
    </location>
</feature>
<dbReference type="InterPro" id="IPR001915">
    <property type="entry name" value="Peptidase_M48"/>
</dbReference>
<dbReference type="Gene3D" id="3.30.2010.10">
    <property type="entry name" value="Metalloproteases ('zincins'), catalytic domain"/>
    <property type="match status" value="1"/>
</dbReference>
<keyword evidence="7" id="KW-0812">Transmembrane</keyword>
<feature type="transmembrane region" description="Helical" evidence="7">
    <location>
        <begin position="636"/>
        <end position="658"/>
    </location>
</feature>
<accession>A0ABV5V6U7</accession>
<feature type="transmembrane region" description="Helical" evidence="7">
    <location>
        <begin position="31"/>
        <end position="54"/>
    </location>
</feature>
<dbReference type="RefSeq" id="WP_385857671.1">
    <property type="nucleotide sequence ID" value="NZ_JBHMAR010000001.1"/>
</dbReference>
<keyword evidence="7" id="KW-0472">Membrane</keyword>
<evidence type="ECO:0000256" key="1">
    <source>
        <dbReference type="ARBA" id="ARBA00001947"/>
    </source>
</evidence>
<proteinExistence type="predicted"/>
<dbReference type="Pfam" id="PF01435">
    <property type="entry name" value="Peptidase_M48"/>
    <property type="match status" value="1"/>
</dbReference>
<protein>
    <submittedName>
        <fullName evidence="9">M48 family metalloprotease</fullName>
        <ecNumber evidence="9">3.4.24.-</ecNumber>
    </submittedName>
</protein>
<feature type="transmembrane region" description="Helical" evidence="7">
    <location>
        <begin position="487"/>
        <end position="506"/>
    </location>
</feature>
<keyword evidence="2" id="KW-0645">Protease</keyword>
<sequence>MSRPTVAPPRPERGAQDLFDKAVPSGTLLRFALLVIAVFSASLEMSDIATAVLFSPDGKGLGCWFVIGDDSAFWREALAGHTPLGEVGRVCLTEPVVGQPYARGFMGAAVVFAVAAVVYRMLPWWRSRRRGLVPVEELDDAFRPAALRAELDALVEQMWADGAWRPVPPRFVVDCGALDAGAVVFGRLNAPVVCLHAGLLVLRDTEPERFRAVVLHELAHIRAHDVGPAYFVLALWRTFVTLILCPYLLVMGGAFTVAALSGRYPGLAEGFWPAAMPEITRQTVKGLLLAAVVMLVRADALRHRELVADHEAVRFGADSAVWEDAAMAESAAERGQGRWGRGRLPRAARLLRSHPSWAQRLRAVRRSFTEDAVLATRWRSSEAGPPPVMYELTLLQFFLIGCTVLITANTVARAWGEHLGVSVVETVASGIVLLAAWHALMRAWLTGRKPSSGLREGLSLGCGLMVGQLAAGIGTTSRWWPSDSAPVLTLLVLPAVSVLWTTWIMQSGHLSLLQGNRPASTLLALTLPGWVLGLMFIGWWQTTGYAALAGHPTASPLAVFAREMPDLLHAHPATARVIAWAGQYLDSPVNGEGWAITGTMLWAFPVLVQLPRVFGDVTRRTRTRTLMHQEGVTFRGVARAGIAGGLLATAGILCTLLPGGALSPDPRLTDEARLMLTVWWSAAFVWGGALTAAVLTALRPSPVWVSRAAVAAAVAHSAGLLGFVSAAYLGGCGDSAHGTAQPGCGTLPHQLWRSLPTLISLATMSTVGAVLAAALLTLAIHGIRRAVRRTAGPAAPVRPSPATRSRLKQAAVAALLAVTVGSCTASQEIAKSYDSFTELLDARSLSEPVPSLSTADRTRALQTLAWNRAAGNGVMDVVAAHNAVHRHLDATSPDIESLHAACSRLRTQAERALSARPFPQPDLRRRWTATLRATTSAATTCLTWPRAPEASTPSNLTETHTATLTLVEEFQLQVLDAERYWK</sequence>
<feature type="transmembrane region" description="Helical" evidence="7">
    <location>
        <begin position="427"/>
        <end position="445"/>
    </location>
</feature>
<evidence type="ECO:0000256" key="3">
    <source>
        <dbReference type="ARBA" id="ARBA00022723"/>
    </source>
</evidence>
<feature type="transmembrane region" description="Helical" evidence="7">
    <location>
        <begin position="518"/>
        <end position="540"/>
    </location>
</feature>
<evidence type="ECO:0000256" key="5">
    <source>
        <dbReference type="ARBA" id="ARBA00022833"/>
    </source>
</evidence>
<feature type="transmembrane region" description="Helical" evidence="7">
    <location>
        <begin position="394"/>
        <end position="415"/>
    </location>
</feature>
<dbReference type="GO" id="GO:0008237">
    <property type="term" value="F:metallopeptidase activity"/>
    <property type="evidence" value="ECO:0007669"/>
    <property type="project" value="UniProtKB-KW"/>
</dbReference>
<comment type="caution">
    <text evidence="9">The sequence shown here is derived from an EMBL/GenBank/DDBJ whole genome shotgun (WGS) entry which is preliminary data.</text>
</comment>
<feature type="transmembrane region" description="Helical" evidence="7">
    <location>
        <begin position="678"/>
        <end position="698"/>
    </location>
</feature>
<evidence type="ECO:0000256" key="2">
    <source>
        <dbReference type="ARBA" id="ARBA00022670"/>
    </source>
</evidence>
<feature type="transmembrane region" description="Helical" evidence="7">
    <location>
        <begin position="104"/>
        <end position="122"/>
    </location>
</feature>
<reference evidence="9 10" key="1">
    <citation type="submission" date="2024-09" db="EMBL/GenBank/DDBJ databases">
        <authorList>
            <person name="Sun Q."/>
            <person name="Mori K."/>
        </authorList>
    </citation>
    <scope>NUCLEOTIDE SEQUENCE [LARGE SCALE GENOMIC DNA]</scope>
    <source>
        <strain evidence="9 10">JCM 10918</strain>
    </source>
</reference>
<evidence type="ECO:0000256" key="4">
    <source>
        <dbReference type="ARBA" id="ARBA00022801"/>
    </source>
</evidence>
<keyword evidence="10" id="KW-1185">Reference proteome</keyword>
<dbReference type="Proteomes" id="UP001589703">
    <property type="component" value="Unassembled WGS sequence"/>
</dbReference>
<evidence type="ECO:0000313" key="10">
    <source>
        <dbReference type="Proteomes" id="UP001589703"/>
    </source>
</evidence>
<evidence type="ECO:0000313" key="9">
    <source>
        <dbReference type="EMBL" id="MFB9733554.1"/>
    </source>
</evidence>
<keyword evidence="3" id="KW-0479">Metal-binding</keyword>
<dbReference type="EC" id="3.4.24.-" evidence="9"/>
<keyword evidence="4 9" id="KW-0378">Hydrolase</keyword>
<evidence type="ECO:0000256" key="7">
    <source>
        <dbReference type="SAM" id="Phobius"/>
    </source>
</evidence>
<name>A0ABV5V6U7_9ACTN</name>
<evidence type="ECO:0000256" key="6">
    <source>
        <dbReference type="ARBA" id="ARBA00023049"/>
    </source>
</evidence>
<keyword evidence="6 9" id="KW-0482">Metalloprotease</keyword>
<organism evidence="9 10">
    <name type="scientific">Streptomyces thermocoprophilus</name>
    <dbReference type="NCBI Taxonomy" id="78356"/>
    <lineage>
        <taxon>Bacteria</taxon>
        <taxon>Bacillati</taxon>
        <taxon>Actinomycetota</taxon>
        <taxon>Actinomycetes</taxon>
        <taxon>Kitasatosporales</taxon>
        <taxon>Streptomycetaceae</taxon>
        <taxon>Streptomyces</taxon>
    </lineage>
</organism>
<evidence type="ECO:0000259" key="8">
    <source>
        <dbReference type="Pfam" id="PF01435"/>
    </source>
</evidence>
<keyword evidence="5" id="KW-0862">Zinc</keyword>
<keyword evidence="7" id="KW-1133">Transmembrane helix</keyword>
<comment type="cofactor">
    <cofactor evidence="1">
        <name>Zn(2+)</name>
        <dbReference type="ChEBI" id="CHEBI:29105"/>
    </cofactor>
</comment>
<feature type="transmembrane region" description="Helical" evidence="7">
    <location>
        <begin position="758"/>
        <end position="780"/>
    </location>
</feature>
<gene>
    <name evidence="9" type="ORF">ACFFRO_00070</name>
</gene>
<feature type="domain" description="Peptidase M48" evidence="8">
    <location>
        <begin position="149"/>
        <end position="365"/>
    </location>
</feature>
<feature type="transmembrane region" description="Helical" evidence="7">
    <location>
        <begin position="710"/>
        <end position="729"/>
    </location>
</feature>
<feature type="transmembrane region" description="Helical" evidence="7">
    <location>
        <begin position="594"/>
        <end position="615"/>
    </location>
</feature>